<accession>A0ABD5EXT1</accession>
<evidence type="ECO:0000313" key="2">
    <source>
        <dbReference type="Proteomes" id="UP001183535"/>
    </source>
</evidence>
<dbReference type="EMBL" id="JAVRES010000027">
    <property type="protein sequence ID" value="MDT0439508.1"/>
    <property type="molecule type" value="Genomic_DNA"/>
</dbReference>
<gene>
    <name evidence="1" type="ORF">RM877_33105</name>
</gene>
<comment type="caution">
    <text evidence="1">The sequence shown here is derived from an EMBL/GenBank/DDBJ whole genome shotgun (WGS) entry which is preliminary data.</text>
</comment>
<evidence type="ECO:0000313" key="1">
    <source>
        <dbReference type="EMBL" id="MDT0439508.1"/>
    </source>
</evidence>
<protein>
    <recommendedName>
        <fullName evidence="3">Glycosyl hydrolase family 36 C-terminal domain-containing protein</fullName>
    </recommendedName>
</protein>
<sequence length="72" mass="7802">MPSLRRGTAYRLSLVCVGRGSARLTVSPGRREETVPCDRSVVRQRITAEDEKIDVNGTAGASGMIAWQIDAI</sequence>
<dbReference type="AlphaFoldDB" id="A0ABD5EXT1"/>
<organism evidence="1 2">
    <name type="scientific">Streptomyces doudnae</name>
    <dbReference type="NCBI Taxonomy" id="3075536"/>
    <lineage>
        <taxon>Bacteria</taxon>
        <taxon>Bacillati</taxon>
        <taxon>Actinomycetota</taxon>
        <taxon>Actinomycetes</taxon>
        <taxon>Kitasatosporales</taxon>
        <taxon>Streptomycetaceae</taxon>
        <taxon>Streptomyces</taxon>
    </lineage>
</organism>
<dbReference type="RefSeq" id="WP_093836331.1">
    <property type="nucleotide sequence ID" value="NZ_JAVRES010000027.1"/>
</dbReference>
<keyword evidence="2" id="KW-1185">Reference proteome</keyword>
<proteinExistence type="predicted"/>
<dbReference type="Proteomes" id="UP001183535">
    <property type="component" value="Unassembled WGS sequence"/>
</dbReference>
<name>A0ABD5EXT1_9ACTN</name>
<evidence type="ECO:0008006" key="3">
    <source>
        <dbReference type="Google" id="ProtNLM"/>
    </source>
</evidence>
<reference evidence="2" key="1">
    <citation type="submission" date="2023-07" db="EMBL/GenBank/DDBJ databases">
        <title>30 novel species of actinomycetes from the DSMZ collection.</title>
        <authorList>
            <person name="Nouioui I."/>
        </authorList>
    </citation>
    <scope>NUCLEOTIDE SEQUENCE [LARGE SCALE GENOMIC DNA]</scope>
    <source>
        <strain evidence="2">DSM 41981</strain>
    </source>
</reference>